<feature type="region of interest" description="Disordered" evidence="1">
    <location>
        <begin position="361"/>
        <end position="380"/>
    </location>
</feature>
<dbReference type="GO" id="GO:0006998">
    <property type="term" value="P:nuclear envelope organization"/>
    <property type="evidence" value="ECO:0007669"/>
    <property type="project" value="InterPro"/>
</dbReference>
<comment type="caution">
    <text evidence="4">The sequence shown here is derived from an EMBL/GenBank/DDBJ whole genome shotgun (WGS) entry which is preliminary data.</text>
</comment>
<evidence type="ECO:0000313" key="5">
    <source>
        <dbReference type="Proteomes" id="UP000785200"/>
    </source>
</evidence>
<proteinExistence type="predicted"/>
<feature type="region of interest" description="Disordered" evidence="1">
    <location>
        <begin position="402"/>
        <end position="429"/>
    </location>
</feature>
<dbReference type="Pfam" id="PF10104">
    <property type="entry name" value="Brr6_like_C_C"/>
    <property type="match status" value="1"/>
</dbReference>
<dbReference type="InterPro" id="IPR018767">
    <property type="entry name" value="Brl1/Brr6_dom"/>
</dbReference>
<dbReference type="PANTHER" id="PTHR28136:SF1">
    <property type="entry name" value="NUCLEUS EXPORT PROTEIN BRL1"/>
    <property type="match status" value="1"/>
</dbReference>
<feature type="transmembrane region" description="Helical" evidence="2">
    <location>
        <begin position="330"/>
        <end position="351"/>
    </location>
</feature>
<keyword evidence="2" id="KW-0812">Transmembrane</keyword>
<evidence type="ECO:0000259" key="3">
    <source>
        <dbReference type="SMART" id="SM01042"/>
    </source>
</evidence>
<feature type="region of interest" description="Disordered" evidence="1">
    <location>
        <begin position="163"/>
        <end position="194"/>
    </location>
</feature>
<feature type="region of interest" description="Disordered" evidence="1">
    <location>
        <begin position="1"/>
        <end position="102"/>
    </location>
</feature>
<dbReference type="GO" id="GO:0031965">
    <property type="term" value="C:nuclear membrane"/>
    <property type="evidence" value="ECO:0007669"/>
    <property type="project" value="InterPro"/>
</dbReference>
<dbReference type="SMART" id="SM01042">
    <property type="entry name" value="Brr6_like_C_C"/>
    <property type="match status" value="1"/>
</dbReference>
<evidence type="ECO:0000313" key="4">
    <source>
        <dbReference type="EMBL" id="KAG0645120.1"/>
    </source>
</evidence>
<feature type="compositionally biased region" description="Polar residues" evidence="1">
    <location>
        <begin position="18"/>
        <end position="32"/>
    </location>
</feature>
<evidence type="ECO:0000256" key="1">
    <source>
        <dbReference type="SAM" id="MobiDB-lite"/>
    </source>
</evidence>
<dbReference type="Proteomes" id="UP000785200">
    <property type="component" value="Unassembled WGS sequence"/>
</dbReference>
<dbReference type="EMBL" id="VNKQ01000020">
    <property type="protein sequence ID" value="KAG0645120.1"/>
    <property type="molecule type" value="Genomic_DNA"/>
</dbReference>
<accession>A0A9P6SPZ3</accession>
<dbReference type="InterPro" id="IPR040202">
    <property type="entry name" value="Brl1/Brr6"/>
</dbReference>
<evidence type="ECO:0000256" key="2">
    <source>
        <dbReference type="SAM" id="Phobius"/>
    </source>
</evidence>
<gene>
    <name evidence="4" type="ORF">D0Z07_9121</name>
</gene>
<protein>
    <submittedName>
        <fullName evidence="4">Nucleus export brr6</fullName>
    </submittedName>
</protein>
<dbReference type="OrthoDB" id="5961at2759"/>
<feature type="transmembrane region" description="Helical" evidence="2">
    <location>
        <begin position="225"/>
        <end position="243"/>
    </location>
</feature>
<keyword evidence="2" id="KW-1133">Transmembrane helix</keyword>
<name>A0A9P6SPZ3_9HELO</name>
<feature type="domain" description="Brl1/Brr6" evidence="3">
    <location>
        <begin position="219"/>
        <end position="352"/>
    </location>
</feature>
<organism evidence="4 5">
    <name type="scientific">Hyphodiscus hymeniophilus</name>
    <dbReference type="NCBI Taxonomy" id="353542"/>
    <lineage>
        <taxon>Eukaryota</taxon>
        <taxon>Fungi</taxon>
        <taxon>Dikarya</taxon>
        <taxon>Ascomycota</taxon>
        <taxon>Pezizomycotina</taxon>
        <taxon>Leotiomycetes</taxon>
        <taxon>Helotiales</taxon>
        <taxon>Hyphodiscaceae</taxon>
        <taxon>Hyphodiscus</taxon>
    </lineage>
</organism>
<reference evidence="4" key="1">
    <citation type="submission" date="2019-07" db="EMBL/GenBank/DDBJ databases">
        <title>Hyphodiscus hymeniophilus genome sequencing and assembly.</title>
        <authorList>
            <person name="Kramer G."/>
            <person name="Nodwell J."/>
        </authorList>
    </citation>
    <scope>NUCLEOTIDE SEQUENCE</scope>
    <source>
        <strain evidence="4">ATCC 34498</strain>
    </source>
</reference>
<feature type="compositionally biased region" description="Polar residues" evidence="1">
    <location>
        <begin position="403"/>
        <end position="423"/>
    </location>
</feature>
<feature type="compositionally biased region" description="Polar residues" evidence="1">
    <location>
        <begin position="83"/>
        <end position="93"/>
    </location>
</feature>
<dbReference type="AlphaFoldDB" id="A0A9P6SPZ3"/>
<dbReference type="GO" id="GO:0055088">
    <property type="term" value="P:lipid homeostasis"/>
    <property type="evidence" value="ECO:0007669"/>
    <property type="project" value="InterPro"/>
</dbReference>
<sequence length="429" mass="47381">MFNNTSKRSHESPMDWEWQNNQGPSDPTSPFTQFKGAYSQKRGGFEPSQTKSSFIAAPSTPAPPFRNPSFTTPRKAFDPDLFSETSGAESSPGDNADVEETPELPKNLKAMTVFADDSSAKQPVFGRYGAGFLGSSPGRVEQRRGKYGNALVNKVRKRKRIEKDYAITQGTRGGSDTESDDDSRPRSKGKQMKMSGGISTLWSNFLHGIESHPNLPNVLSYYTQFILNSFFAGLVIWILWSFWATVRADVDKASAEEVSLVLSEMSICASDYVRNGCGSDGQPPALKDVCDNWKHCMERDAYAVGRAKISASTFAHIFNSFVEPISYKTMIFSVVIITGAIIVNNLAFGIFRRPAHPHGPPSYFAPQSAPSQNFQWGAPPQTPQHNIQYDIYGTPFPAIMPTQELQRSPSKGNRSPSKGNRSPSKGDRY</sequence>
<keyword evidence="5" id="KW-1185">Reference proteome</keyword>
<keyword evidence="2" id="KW-0472">Membrane</keyword>
<dbReference type="PANTHER" id="PTHR28136">
    <property type="entry name" value="NUCLEUS EXPORT PROTEIN BRR6"/>
    <property type="match status" value="1"/>
</dbReference>